<dbReference type="InterPro" id="IPR009050">
    <property type="entry name" value="Globin-like_sf"/>
</dbReference>
<sequence length="365" mass="41210">MHSSLKTLLEQMRITEIDIGSRKHLLEFDQDDVDALLLCRPLVDEKLDDIVDTFYGIQTSNLEIAALIGDADTLDRLQSAQRRYILDLFAGVYDLEYTNNRLRIGLVHKRIGVELKLYLSAVYLLRRLLVSSIIDALEDSEQRAAALTALDKLIYFDVTLVFETYIQSMLSEIEAVKNRTEKYARALEETVAMRNGQLRTDALTGLTTRRYLHEGLQRALHAAQRRNEPLSLIFVDVDNFKELNDLRGHAYGDRVLCDLGRVLMETARGEDTCVRYGGDEFCVVLANSTEEQSRTSFCERVRLLLAERLPGVSISMGIVQTGPEHYESADVLLKSADRRMYLDKTDKKKAATSPANGSGRAKSAP</sequence>
<dbReference type="InterPro" id="IPR050469">
    <property type="entry name" value="Diguanylate_Cyclase"/>
</dbReference>
<dbReference type="InterPro" id="IPR044398">
    <property type="entry name" value="Globin-sensor_dom"/>
</dbReference>
<dbReference type="InterPro" id="IPR029787">
    <property type="entry name" value="Nucleotide_cyclase"/>
</dbReference>
<gene>
    <name evidence="7" type="ORF">A11A3_13745</name>
</gene>
<evidence type="ECO:0000313" key="8">
    <source>
        <dbReference type="Proteomes" id="UP000010164"/>
    </source>
</evidence>
<dbReference type="GO" id="GO:0052621">
    <property type="term" value="F:diguanylate cyclase activity"/>
    <property type="evidence" value="ECO:0007669"/>
    <property type="project" value="UniProtKB-EC"/>
</dbReference>
<reference evidence="7 8" key="1">
    <citation type="journal article" date="2012" name="J. Bacteriol.">
        <title>Genome Sequence of the Alkane-Degrading Bacterium Alcanivorax hongdengensis Type Strain A-11-3.</title>
        <authorList>
            <person name="Lai Q."/>
            <person name="Shao Z."/>
        </authorList>
    </citation>
    <scope>NUCLEOTIDE SEQUENCE [LARGE SCALE GENOMIC DNA]</scope>
    <source>
        <strain evidence="7 8">A-11-3</strain>
    </source>
</reference>
<dbReference type="SMART" id="SM00267">
    <property type="entry name" value="GGDEF"/>
    <property type="match status" value="1"/>
</dbReference>
<dbReference type="Gene3D" id="3.30.70.270">
    <property type="match status" value="1"/>
</dbReference>
<organism evidence="7 8">
    <name type="scientific">Alcanivorax hongdengensis A-11-3</name>
    <dbReference type="NCBI Taxonomy" id="1177179"/>
    <lineage>
        <taxon>Bacteria</taxon>
        <taxon>Pseudomonadati</taxon>
        <taxon>Pseudomonadota</taxon>
        <taxon>Gammaproteobacteria</taxon>
        <taxon>Oceanospirillales</taxon>
        <taxon>Alcanivoracaceae</taxon>
        <taxon>Alcanivorax</taxon>
    </lineage>
</organism>
<comment type="catalytic activity">
    <reaction evidence="4">
        <text>2 GTP = 3',3'-c-di-GMP + 2 diphosphate</text>
        <dbReference type="Rhea" id="RHEA:24898"/>
        <dbReference type="ChEBI" id="CHEBI:33019"/>
        <dbReference type="ChEBI" id="CHEBI:37565"/>
        <dbReference type="ChEBI" id="CHEBI:58805"/>
        <dbReference type="EC" id="2.7.7.65"/>
    </reaction>
</comment>
<dbReference type="AlphaFoldDB" id="L0WCG9"/>
<dbReference type="SUPFAM" id="SSF55073">
    <property type="entry name" value="Nucleotide cyclase"/>
    <property type="match status" value="1"/>
</dbReference>
<keyword evidence="8" id="KW-1185">Reference proteome</keyword>
<evidence type="ECO:0000256" key="5">
    <source>
        <dbReference type="SAM" id="MobiDB-lite"/>
    </source>
</evidence>
<dbReference type="InterPro" id="IPR000160">
    <property type="entry name" value="GGDEF_dom"/>
</dbReference>
<dbReference type="Proteomes" id="UP000010164">
    <property type="component" value="Unassembled WGS sequence"/>
</dbReference>
<name>L0WCG9_9GAMM</name>
<comment type="caution">
    <text evidence="7">The sequence shown here is derived from an EMBL/GenBank/DDBJ whole genome shotgun (WGS) entry which is preliminary data.</text>
</comment>
<evidence type="ECO:0000313" key="7">
    <source>
        <dbReference type="EMBL" id="EKF73420.1"/>
    </source>
</evidence>
<feature type="domain" description="GGDEF" evidence="6">
    <location>
        <begin position="228"/>
        <end position="356"/>
    </location>
</feature>
<dbReference type="PANTHER" id="PTHR45138:SF9">
    <property type="entry name" value="DIGUANYLATE CYCLASE DGCM-RELATED"/>
    <property type="match status" value="1"/>
</dbReference>
<dbReference type="GO" id="GO:0019825">
    <property type="term" value="F:oxygen binding"/>
    <property type="evidence" value="ECO:0007669"/>
    <property type="project" value="InterPro"/>
</dbReference>
<dbReference type="GO" id="GO:0043709">
    <property type="term" value="P:cell adhesion involved in single-species biofilm formation"/>
    <property type="evidence" value="ECO:0007669"/>
    <property type="project" value="TreeGrafter"/>
</dbReference>
<dbReference type="EMBL" id="AMRJ01000026">
    <property type="protein sequence ID" value="EKF73420.1"/>
    <property type="molecule type" value="Genomic_DNA"/>
</dbReference>
<dbReference type="GO" id="GO:1902201">
    <property type="term" value="P:negative regulation of bacterial-type flagellum-dependent cell motility"/>
    <property type="evidence" value="ECO:0007669"/>
    <property type="project" value="TreeGrafter"/>
</dbReference>
<dbReference type="Pfam" id="PF11563">
    <property type="entry name" value="Protoglobin"/>
    <property type="match status" value="1"/>
</dbReference>
<dbReference type="EC" id="2.7.7.65" evidence="1"/>
<evidence type="ECO:0000256" key="3">
    <source>
        <dbReference type="ARBA" id="ARBA00029839"/>
    </source>
</evidence>
<dbReference type="SUPFAM" id="SSF46458">
    <property type="entry name" value="Globin-like"/>
    <property type="match status" value="1"/>
</dbReference>
<dbReference type="GO" id="GO:0005886">
    <property type="term" value="C:plasma membrane"/>
    <property type="evidence" value="ECO:0007669"/>
    <property type="project" value="TreeGrafter"/>
</dbReference>
<evidence type="ECO:0000256" key="2">
    <source>
        <dbReference type="ARBA" id="ARBA00015125"/>
    </source>
</evidence>
<dbReference type="CDD" id="cd01949">
    <property type="entry name" value="GGDEF"/>
    <property type="match status" value="1"/>
</dbReference>
<feature type="region of interest" description="Disordered" evidence="5">
    <location>
        <begin position="344"/>
        <end position="365"/>
    </location>
</feature>
<dbReference type="PROSITE" id="PS50887">
    <property type="entry name" value="GGDEF"/>
    <property type="match status" value="1"/>
</dbReference>
<dbReference type="InterPro" id="IPR043128">
    <property type="entry name" value="Rev_trsase/Diguanyl_cyclase"/>
</dbReference>
<proteinExistence type="predicted"/>
<evidence type="ECO:0000256" key="4">
    <source>
        <dbReference type="ARBA" id="ARBA00034247"/>
    </source>
</evidence>
<dbReference type="RefSeq" id="WP_008929919.1">
    <property type="nucleotide sequence ID" value="NZ_AMRJ01000026.1"/>
</dbReference>
<accession>L0WCG9</accession>
<dbReference type="Pfam" id="PF00990">
    <property type="entry name" value="GGDEF"/>
    <property type="match status" value="1"/>
</dbReference>
<dbReference type="OrthoDB" id="9803824at2"/>
<protein>
    <recommendedName>
        <fullName evidence="2">Diguanylate cyclase DosC</fullName>
        <ecNumber evidence="1">2.7.7.65</ecNumber>
    </recommendedName>
    <alternativeName>
        <fullName evidence="3">Direct oxygen-sensing cyclase</fullName>
    </alternativeName>
</protein>
<evidence type="ECO:0000256" key="1">
    <source>
        <dbReference type="ARBA" id="ARBA00012528"/>
    </source>
</evidence>
<dbReference type="PANTHER" id="PTHR45138">
    <property type="entry name" value="REGULATORY COMPONENTS OF SENSORY TRANSDUCTION SYSTEM"/>
    <property type="match status" value="1"/>
</dbReference>
<dbReference type="STRING" id="1177179.A11A3_13745"/>
<dbReference type="PATRIC" id="fig|1177179.3.peg.2732"/>
<dbReference type="NCBIfam" id="TIGR00254">
    <property type="entry name" value="GGDEF"/>
    <property type="match status" value="1"/>
</dbReference>
<dbReference type="GO" id="GO:0020037">
    <property type="term" value="F:heme binding"/>
    <property type="evidence" value="ECO:0007669"/>
    <property type="project" value="InterPro"/>
</dbReference>
<evidence type="ECO:0000259" key="6">
    <source>
        <dbReference type="PROSITE" id="PS50887"/>
    </source>
</evidence>
<dbReference type="eggNOG" id="COG2199">
    <property type="taxonomic scope" value="Bacteria"/>
</dbReference>
<dbReference type="Gene3D" id="1.10.490.10">
    <property type="entry name" value="Globins"/>
    <property type="match status" value="1"/>
</dbReference>
<dbReference type="InterPro" id="IPR012292">
    <property type="entry name" value="Globin/Proto"/>
</dbReference>